<protein>
    <submittedName>
        <fullName evidence="2">Uncharacterized protein</fullName>
    </submittedName>
</protein>
<feature type="compositionally biased region" description="Basic and acidic residues" evidence="1">
    <location>
        <begin position="17"/>
        <end position="40"/>
    </location>
</feature>
<evidence type="ECO:0000313" key="3">
    <source>
        <dbReference type="Proteomes" id="UP000182829"/>
    </source>
</evidence>
<sequence>MVSVVAPEFATDEDEPLTEKDGEHIERLDPAGGDEPKPDGESDSDEMASADGAASDTGNAGVLAALDDEQPASRL</sequence>
<proteinExistence type="predicted"/>
<gene>
    <name evidence="2" type="ORF">SAMN05443661_13426</name>
</gene>
<dbReference type="Proteomes" id="UP000182829">
    <property type="component" value="Unassembled WGS sequence"/>
</dbReference>
<organism evidence="2 3">
    <name type="scientific">Natronobacterium gregoryi</name>
    <dbReference type="NCBI Taxonomy" id="44930"/>
    <lineage>
        <taxon>Archaea</taxon>
        <taxon>Methanobacteriati</taxon>
        <taxon>Methanobacteriota</taxon>
        <taxon>Stenosarchaea group</taxon>
        <taxon>Halobacteria</taxon>
        <taxon>Halobacteriales</taxon>
        <taxon>Natrialbaceae</taxon>
        <taxon>Natronobacterium</taxon>
    </lineage>
</organism>
<accession>A0A1I3RWK2</accession>
<evidence type="ECO:0000256" key="1">
    <source>
        <dbReference type="SAM" id="MobiDB-lite"/>
    </source>
</evidence>
<reference evidence="2 3" key="1">
    <citation type="submission" date="2016-10" db="EMBL/GenBank/DDBJ databases">
        <authorList>
            <person name="de Groot N.N."/>
        </authorList>
    </citation>
    <scope>NUCLEOTIDE SEQUENCE [LARGE SCALE GENOMIC DNA]</scope>
    <source>
        <strain evidence="2 3">SP2</strain>
    </source>
</reference>
<dbReference type="RefSeq" id="WP_005575771.1">
    <property type="nucleotide sequence ID" value="NZ_FORO01000034.1"/>
</dbReference>
<dbReference type="EMBL" id="FORO01000034">
    <property type="protein sequence ID" value="SFJ49701.1"/>
    <property type="molecule type" value="Genomic_DNA"/>
</dbReference>
<dbReference type="AlphaFoldDB" id="A0A1I3RWK2"/>
<dbReference type="GeneID" id="14209923"/>
<feature type="compositionally biased region" description="Acidic residues" evidence="1">
    <location>
        <begin position="66"/>
        <end position="75"/>
    </location>
</feature>
<feature type="region of interest" description="Disordered" evidence="1">
    <location>
        <begin position="1"/>
        <end position="75"/>
    </location>
</feature>
<name>A0A1I3RWK2_9EURY</name>
<evidence type="ECO:0000313" key="2">
    <source>
        <dbReference type="EMBL" id="SFJ49701.1"/>
    </source>
</evidence>